<proteinExistence type="inferred from homology"/>
<keyword evidence="5" id="KW-1185">Reference proteome</keyword>
<accession>A0A4Q1JSS7</accession>
<comment type="similarity">
    <text evidence="1">Belongs to the N-Me-Phe pilin family.</text>
</comment>
<feature type="transmembrane region" description="Helical" evidence="2">
    <location>
        <begin position="92"/>
        <end position="120"/>
    </location>
</feature>
<dbReference type="AlphaFoldDB" id="A0A4Q1JSS7"/>
<dbReference type="SUPFAM" id="SSF54523">
    <property type="entry name" value="Pili subunits"/>
    <property type="match status" value="1"/>
</dbReference>
<dbReference type="Gene3D" id="3.30.700.10">
    <property type="entry name" value="Glycoprotein, Type 4 Pilin"/>
    <property type="match status" value="1"/>
</dbReference>
<protein>
    <submittedName>
        <fullName evidence="4">DUF4339 domain-containing protein</fullName>
    </submittedName>
</protein>
<reference evidence="4 5" key="1">
    <citation type="submission" date="2019-01" db="EMBL/GenBank/DDBJ databases">
        <title>Pseudoxanthomonas composti sp. nov., isolated from compost.</title>
        <authorList>
            <person name="Yang G."/>
        </authorList>
    </citation>
    <scope>NUCLEOTIDE SEQUENCE [LARGE SCALE GENOMIC DNA]</scope>
    <source>
        <strain evidence="4 5">GSS15</strain>
    </source>
</reference>
<comment type="caution">
    <text evidence="4">The sequence shown here is derived from an EMBL/GenBank/DDBJ whole genome shotgun (WGS) entry which is preliminary data.</text>
</comment>
<evidence type="ECO:0000313" key="4">
    <source>
        <dbReference type="EMBL" id="RXR01981.1"/>
    </source>
</evidence>
<keyword evidence="2" id="KW-0812">Transmembrane</keyword>
<dbReference type="RefSeq" id="WP_129472070.1">
    <property type="nucleotide sequence ID" value="NZ_SAWZ01000009.1"/>
</dbReference>
<dbReference type="OrthoDB" id="198456at2"/>
<dbReference type="InterPro" id="IPR001082">
    <property type="entry name" value="Pilin"/>
</dbReference>
<dbReference type="Proteomes" id="UP000289784">
    <property type="component" value="Unassembled WGS sequence"/>
</dbReference>
<dbReference type="EMBL" id="SAWZ01000009">
    <property type="protein sequence ID" value="RXR01981.1"/>
    <property type="molecule type" value="Genomic_DNA"/>
</dbReference>
<dbReference type="Pfam" id="PF00114">
    <property type="entry name" value="Pilin"/>
    <property type="match status" value="1"/>
</dbReference>
<dbReference type="Pfam" id="PF14237">
    <property type="entry name" value="GYF_2"/>
    <property type="match status" value="1"/>
</dbReference>
<evidence type="ECO:0000259" key="3">
    <source>
        <dbReference type="Pfam" id="PF14237"/>
    </source>
</evidence>
<sequence length="231" mass="24627">MSDWYYAGTDRQTRGPVDRQALLDAIANGSVADGTLLWQEGWPNWRPLSECRDLLGLAPAPPAPPPLPPRMPPPIAVARPTSAPPPGMSSRAVLLLVLGVGGLMALFVIAILAAIALPAYQEYLSRSRLAQVAAEAAPLRAQIDSVLEAGGDCPSNDSDGFKPADAYASTYVQSILVGEFDDDSCGLELVVSGTGRQPLDGKRLWWARGSDGQWVCSSEIEDRYLPAQCRG</sequence>
<keyword evidence="2" id="KW-0472">Membrane</keyword>
<gene>
    <name evidence="4" type="ORF">EPA99_15060</name>
</gene>
<dbReference type="GO" id="GO:0009289">
    <property type="term" value="C:pilus"/>
    <property type="evidence" value="ECO:0007669"/>
    <property type="project" value="InterPro"/>
</dbReference>
<dbReference type="InterPro" id="IPR025640">
    <property type="entry name" value="GYF_2"/>
</dbReference>
<evidence type="ECO:0000256" key="1">
    <source>
        <dbReference type="ARBA" id="ARBA00005233"/>
    </source>
</evidence>
<evidence type="ECO:0000256" key="2">
    <source>
        <dbReference type="SAM" id="Phobius"/>
    </source>
</evidence>
<organism evidence="4 5">
    <name type="scientific">Pseudoxanthomonas composti</name>
    <dbReference type="NCBI Taxonomy" id="2137479"/>
    <lineage>
        <taxon>Bacteria</taxon>
        <taxon>Pseudomonadati</taxon>
        <taxon>Pseudomonadota</taxon>
        <taxon>Gammaproteobacteria</taxon>
        <taxon>Lysobacterales</taxon>
        <taxon>Lysobacteraceae</taxon>
        <taxon>Pseudoxanthomonas</taxon>
    </lineage>
</organism>
<keyword evidence="2" id="KW-1133">Transmembrane helix</keyword>
<feature type="domain" description="GYF" evidence="3">
    <location>
        <begin position="4"/>
        <end position="54"/>
    </location>
</feature>
<evidence type="ECO:0000313" key="5">
    <source>
        <dbReference type="Proteomes" id="UP000289784"/>
    </source>
</evidence>
<dbReference type="GO" id="GO:0007155">
    <property type="term" value="P:cell adhesion"/>
    <property type="evidence" value="ECO:0007669"/>
    <property type="project" value="InterPro"/>
</dbReference>
<name>A0A4Q1JSS7_9GAMM</name>
<dbReference type="InterPro" id="IPR045584">
    <property type="entry name" value="Pilin-like"/>
</dbReference>